<feature type="domain" description="HTH tetR-type" evidence="4">
    <location>
        <begin position="18"/>
        <end position="78"/>
    </location>
</feature>
<dbReference type="SUPFAM" id="SSF48498">
    <property type="entry name" value="Tetracyclin repressor-like, C-terminal domain"/>
    <property type="match status" value="1"/>
</dbReference>
<dbReference type="RefSeq" id="WP_277190832.1">
    <property type="nucleotide sequence ID" value="NZ_JAROAV010000008.1"/>
</dbReference>
<dbReference type="Gene3D" id="1.10.10.60">
    <property type="entry name" value="Homeodomain-like"/>
    <property type="match status" value="1"/>
</dbReference>
<dbReference type="Pfam" id="PF14246">
    <property type="entry name" value="TetR_C_7"/>
    <property type="match status" value="1"/>
</dbReference>
<dbReference type="InterPro" id="IPR050109">
    <property type="entry name" value="HTH-type_TetR-like_transc_reg"/>
</dbReference>
<dbReference type="InterPro" id="IPR036271">
    <property type="entry name" value="Tet_transcr_reg_TetR-rel_C_sf"/>
</dbReference>
<evidence type="ECO:0000256" key="2">
    <source>
        <dbReference type="PROSITE-ProRule" id="PRU00335"/>
    </source>
</evidence>
<sequence>MTGSQPSRRGRLPRAEREARRQEIVDAARAELVESGFDRLTMAAVARRAGASKETLYAWFGSREQLVAALIEDNADASAERVAALLEGAAAGDPHEVLTAYARGLLELLCGESSIALNRAAMTSPELAATLLAGGRHRVGPLVEAYLARASTAGELDVPDPAEWFRLLYGLVVQDTQIRVLLGERPPSPRERRRQADQAVERFLALSAGLG</sequence>
<dbReference type="Gene3D" id="1.10.357.10">
    <property type="entry name" value="Tetracycline Repressor, domain 2"/>
    <property type="match status" value="1"/>
</dbReference>
<dbReference type="EMBL" id="JAROAV010000008">
    <property type="protein sequence ID" value="MDF8263024.1"/>
    <property type="molecule type" value="Genomic_DNA"/>
</dbReference>
<feature type="DNA-binding region" description="H-T-H motif" evidence="2">
    <location>
        <begin position="41"/>
        <end position="60"/>
    </location>
</feature>
<evidence type="ECO:0000256" key="3">
    <source>
        <dbReference type="SAM" id="MobiDB-lite"/>
    </source>
</evidence>
<dbReference type="Pfam" id="PF00440">
    <property type="entry name" value="TetR_N"/>
    <property type="match status" value="1"/>
</dbReference>
<dbReference type="Proteomes" id="UP001528912">
    <property type="component" value="Unassembled WGS sequence"/>
</dbReference>
<dbReference type="InterPro" id="IPR039536">
    <property type="entry name" value="TetR_C_Proteobacteria"/>
</dbReference>
<dbReference type="SUPFAM" id="SSF46689">
    <property type="entry name" value="Homeodomain-like"/>
    <property type="match status" value="1"/>
</dbReference>
<organism evidence="5 6">
    <name type="scientific">Luteipulveratus flavus</name>
    <dbReference type="NCBI Taxonomy" id="3031728"/>
    <lineage>
        <taxon>Bacteria</taxon>
        <taxon>Bacillati</taxon>
        <taxon>Actinomycetota</taxon>
        <taxon>Actinomycetes</taxon>
        <taxon>Micrococcales</taxon>
        <taxon>Dermacoccaceae</taxon>
        <taxon>Luteipulveratus</taxon>
    </lineage>
</organism>
<name>A0ABT6C287_9MICO</name>
<dbReference type="PANTHER" id="PTHR30055:SF146">
    <property type="entry name" value="HTH-TYPE TRANSCRIPTIONAL DUAL REGULATOR CECR"/>
    <property type="match status" value="1"/>
</dbReference>
<accession>A0ABT6C287</accession>
<comment type="caution">
    <text evidence="5">The sequence shown here is derived from an EMBL/GenBank/DDBJ whole genome shotgun (WGS) entry which is preliminary data.</text>
</comment>
<evidence type="ECO:0000256" key="1">
    <source>
        <dbReference type="ARBA" id="ARBA00023125"/>
    </source>
</evidence>
<dbReference type="InterPro" id="IPR001647">
    <property type="entry name" value="HTH_TetR"/>
</dbReference>
<keyword evidence="1 2" id="KW-0238">DNA-binding</keyword>
<feature type="region of interest" description="Disordered" evidence="3">
    <location>
        <begin position="1"/>
        <end position="20"/>
    </location>
</feature>
<dbReference type="PROSITE" id="PS50977">
    <property type="entry name" value="HTH_TETR_2"/>
    <property type="match status" value="1"/>
</dbReference>
<protein>
    <submittedName>
        <fullName evidence="5">TetR/AcrR family transcriptional regulator</fullName>
    </submittedName>
</protein>
<gene>
    <name evidence="5" type="ORF">P4R38_02040</name>
</gene>
<evidence type="ECO:0000313" key="6">
    <source>
        <dbReference type="Proteomes" id="UP001528912"/>
    </source>
</evidence>
<dbReference type="PANTHER" id="PTHR30055">
    <property type="entry name" value="HTH-TYPE TRANSCRIPTIONAL REGULATOR RUTR"/>
    <property type="match status" value="1"/>
</dbReference>
<keyword evidence="6" id="KW-1185">Reference proteome</keyword>
<dbReference type="InterPro" id="IPR009057">
    <property type="entry name" value="Homeodomain-like_sf"/>
</dbReference>
<evidence type="ECO:0000313" key="5">
    <source>
        <dbReference type="EMBL" id="MDF8263024.1"/>
    </source>
</evidence>
<evidence type="ECO:0000259" key="4">
    <source>
        <dbReference type="PROSITE" id="PS50977"/>
    </source>
</evidence>
<dbReference type="PRINTS" id="PR00455">
    <property type="entry name" value="HTHTETR"/>
</dbReference>
<proteinExistence type="predicted"/>
<reference evidence="5 6" key="1">
    <citation type="submission" date="2023-03" db="EMBL/GenBank/DDBJ databases">
        <title>YIM 133296 draft genome.</title>
        <authorList>
            <person name="Xiong L."/>
        </authorList>
    </citation>
    <scope>NUCLEOTIDE SEQUENCE [LARGE SCALE GENOMIC DNA]</scope>
    <source>
        <strain evidence="5 6">YIM 133296</strain>
    </source>
</reference>